<evidence type="ECO:0000313" key="1">
    <source>
        <dbReference type="EMBL" id="ARF12611.1"/>
    </source>
</evidence>
<reference evidence="1" key="1">
    <citation type="journal article" date="2017" name="Science">
        <title>Giant viruses with an expanded complement of translation system components.</title>
        <authorList>
            <person name="Schulz F."/>
            <person name="Yutin N."/>
            <person name="Ivanova N.N."/>
            <person name="Ortega D.R."/>
            <person name="Lee T.K."/>
            <person name="Vierheilig J."/>
            <person name="Daims H."/>
            <person name="Horn M."/>
            <person name="Wagner M."/>
            <person name="Jensen G.J."/>
            <person name="Kyrpides N.C."/>
            <person name="Koonin E.V."/>
            <person name="Woyke T."/>
        </authorList>
    </citation>
    <scope>NUCLEOTIDE SEQUENCE</scope>
    <source>
        <strain evidence="1">KNV1</strain>
    </source>
</reference>
<sequence>MPRLIKPLEINPNNVNKEKAFVVLKYDGKYENDEDKIDYQEMKRTILESINDFCNEQLYCERYDISLGRPYYDIKKITLYIDMTYHDRIKDIFLDISGSRVAFKKKSYNIYSFEPLQPLSCRYCVKSNYNVIIDMYETKNMFVNKIILSMEFMNNNIQNVDLKRVVEPKVFYEITDGSAKIVHS</sequence>
<protein>
    <submittedName>
        <fullName evidence="1">Uncharacterized protein</fullName>
    </submittedName>
</protein>
<name>A0A1V0SLS0_9VIRU</name>
<organism evidence="1">
    <name type="scientific">Klosneuvirus KNV1</name>
    <dbReference type="NCBI Taxonomy" id="1977640"/>
    <lineage>
        <taxon>Viruses</taxon>
        <taxon>Varidnaviria</taxon>
        <taxon>Bamfordvirae</taxon>
        <taxon>Nucleocytoviricota</taxon>
        <taxon>Megaviricetes</taxon>
        <taxon>Imitervirales</taxon>
        <taxon>Mimiviridae</taxon>
        <taxon>Klosneuvirinae</taxon>
        <taxon>Klosneuvirus</taxon>
    </lineage>
</organism>
<proteinExistence type="predicted"/>
<accession>A0A1V0SLS0</accession>
<gene>
    <name evidence="1" type="ORF">Klosneuvirus_9_13</name>
</gene>
<dbReference type="EMBL" id="KY684116">
    <property type="protein sequence ID" value="ARF12611.1"/>
    <property type="molecule type" value="Genomic_DNA"/>
</dbReference>